<dbReference type="SUPFAM" id="SSF52317">
    <property type="entry name" value="Class I glutamine amidotransferase-like"/>
    <property type="match status" value="1"/>
</dbReference>
<evidence type="ECO:0000256" key="1">
    <source>
        <dbReference type="ARBA" id="ARBA00023016"/>
    </source>
</evidence>
<evidence type="ECO:0000259" key="4">
    <source>
        <dbReference type="Pfam" id="PF01965"/>
    </source>
</evidence>
<dbReference type="Pfam" id="PF01965">
    <property type="entry name" value="DJ-1_PfpI"/>
    <property type="match status" value="1"/>
</dbReference>
<dbReference type="Gene3D" id="3.40.50.880">
    <property type="match status" value="1"/>
</dbReference>
<protein>
    <submittedName>
        <fullName evidence="5">Deazaflavin-dependent oxidoreductase (Nitroreductase family)</fullName>
    </submittedName>
</protein>
<keyword evidence="1" id="KW-0346">Stress response</keyword>
<dbReference type="PANTHER" id="PTHR48094:SF11">
    <property type="entry name" value="GLUTATHIONE-INDEPENDENT GLYOXALASE HSP31-RELATED"/>
    <property type="match status" value="1"/>
</dbReference>
<reference evidence="5 6" key="1">
    <citation type="submission" date="2023-07" db="EMBL/GenBank/DDBJ databases">
        <title>Sequencing the genomes of 1000 actinobacteria strains.</title>
        <authorList>
            <person name="Klenk H.-P."/>
        </authorList>
    </citation>
    <scope>NUCLEOTIDE SEQUENCE [LARGE SCALE GENOMIC DNA]</scope>
    <source>
        <strain evidence="5 6">DSM 44388</strain>
    </source>
</reference>
<dbReference type="NCBIfam" id="TIGR00026">
    <property type="entry name" value="hi_GC_TIGR00026"/>
    <property type="match status" value="1"/>
</dbReference>
<evidence type="ECO:0000313" key="5">
    <source>
        <dbReference type="EMBL" id="MDP9825527.1"/>
    </source>
</evidence>
<dbReference type="EMBL" id="JAUSQZ010000001">
    <property type="protein sequence ID" value="MDP9825527.1"/>
    <property type="molecule type" value="Genomic_DNA"/>
</dbReference>
<dbReference type="InterPro" id="IPR029062">
    <property type="entry name" value="Class_I_gatase-like"/>
</dbReference>
<dbReference type="Pfam" id="PF04075">
    <property type="entry name" value="F420H2_quin_red"/>
    <property type="match status" value="1"/>
</dbReference>
<dbReference type="CDD" id="cd03141">
    <property type="entry name" value="GATase1_Hsp31_like"/>
    <property type="match status" value="1"/>
</dbReference>
<gene>
    <name evidence="5" type="ORF">J2S57_001276</name>
</gene>
<comment type="similarity">
    <text evidence="3">Belongs to the peptidase C56 family. HSP31-like subfamily.</text>
</comment>
<dbReference type="InterPro" id="IPR002818">
    <property type="entry name" value="DJ-1/PfpI"/>
</dbReference>
<dbReference type="InterPro" id="IPR012349">
    <property type="entry name" value="Split_barrel_FMN-bd"/>
</dbReference>
<comment type="caution">
    <text evidence="5">The sequence shown here is derived from an EMBL/GenBank/DDBJ whole genome shotgun (WGS) entry which is preliminary data.</text>
</comment>
<accession>A0ABT9NZ48</accession>
<organism evidence="5 6">
    <name type="scientific">Kineosporia succinea</name>
    <dbReference type="NCBI Taxonomy" id="84632"/>
    <lineage>
        <taxon>Bacteria</taxon>
        <taxon>Bacillati</taxon>
        <taxon>Actinomycetota</taxon>
        <taxon>Actinomycetes</taxon>
        <taxon>Kineosporiales</taxon>
        <taxon>Kineosporiaceae</taxon>
        <taxon>Kineosporia</taxon>
    </lineage>
</organism>
<dbReference type="Proteomes" id="UP001235712">
    <property type="component" value="Unassembled WGS sequence"/>
</dbReference>
<evidence type="ECO:0000256" key="3">
    <source>
        <dbReference type="ARBA" id="ARBA00038493"/>
    </source>
</evidence>
<evidence type="ECO:0000313" key="6">
    <source>
        <dbReference type="Proteomes" id="UP001235712"/>
    </source>
</evidence>
<sequence length="376" mass="40448">MAKILMVLSAADSLTLADGTSHPTGYWAEEVVRSHQVLTEAGIAVEIATPGGRAPVPDAGSLPEGDENTPLFRAYLDSIDEELEHPKKLSEVSGPDYDGVYVPGGHAPMTDLIDDPDLRRLLTRAVAKDQVVATLCHGAAALLSATTTDGGFAFADRRITAFTDEEENTGGLGERNPWFLETRLKELGAALETGAAWSDTVVVDGKLITGQNPQSSLSTAKAVVEALKEIPNGTARDLHGAAHIRRYRETKGADGHDWRYGTTILLLDSIGNKSGEQRTHALIYRPWNGAYLVVASKGGADAPPAWSLNLKATPDTQIQVKDQIVPVRARVATPDEKPAMWAEMTDAWPDYDDYQARTDREIPIVVLEPTGAARPA</sequence>
<keyword evidence="6" id="KW-1185">Reference proteome</keyword>
<keyword evidence="2" id="KW-0456">Lyase</keyword>
<dbReference type="InterPro" id="IPR050325">
    <property type="entry name" value="Prot/Nucl_acid_deglycase"/>
</dbReference>
<dbReference type="PANTHER" id="PTHR48094">
    <property type="entry name" value="PROTEIN/NUCLEIC ACID DEGLYCASE DJ-1-RELATED"/>
    <property type="match status" value="1"/>
</dbReference>
<name>A0ABT9NZ48_9ACTN</name>
<feature type="domain" description="DJ-1/PfpI" evidence="4">
    <location>
        <begin position="30"/>
        <end position="225"/>
    </location>
</feature>
<proteinExistence type="inferred from homology"/>
<evidence type="ECO:0000256" key="2">
    <source>
        <dbReference type="ARBA" id="ARBA00023239"/>
    </source>
</evidence>
<dbReference type="Gene3D" id="2.30.110.10">
    <property type="entry name" value="Electron Transport, Fmn-binding Protein, Chain A"/>
    <property type="match status" value="1"/>
</dbReference>
<dbReference type="InterPro" id="IPR004378">
    <property type="entry name" value="F420H2_quin_Rdtase"/>
</dbReference>